<organism evidence="2 3">
    <name type="scientific">Pandoravirus japonicus</name>
    <dbReference type="NCBI Taxonomy" id="2823154"/>
    <lineage>
        <taxon>Viruses</taxon>
        <taxon>Pandoravirus</taxon>
    </lineage>
</organism>
<feature type="compositionally biased region" description="Basic residues" evidence="1">
    <location>
        <begin position="99"/>
        <end position="111"/>
    </location>
</feature>
<protein>
    <recommendedName>
        <fullName evidence="4">F-box incomplete domain containing protein</fullName>
    </recommendedName>
</protein>
<evidence type="ECO:0008006" key="4">
    <source>
        <dbReference type="Google" id="ProtNLM"/>
    </source>
</evidence>
<evidence type="ECO:0000313" key="3">
    <source>
        <dbReference type="Proteomes" id="UP001253637"/>
    </source>
</evidence>
<proteinExistence type="predicted"/>
<evidence type="ECO:0000313" key="2">
    <source>
        <dbReference type="EMBL" id="BCU03300.1"/>
    </source>
</evidence>
<evidence type="ECO:0000256" key="1">
    <source>
        <dbReference type="SAM" id="MobiDB-lite"/>
    </source>
</evidence>
<sequence length="750" mass="83536">MFTNGDDSSSNKPKKKNDSAFFHERWTATRLAARMPFFLRQAGRHETVPPICRHFLVGRDWAARDRPLSSLVQKKCLLFVVRKKKCEGFTHRTTTSQKTPRHKRRPVRKKGRDGDGQKQQGWRRTRQNQARLKNPPLPPELWTLILVGHHDSEPDVAAGVPPKWRFAVRAVCRAWRDIIDRGAPSFWGGPSECTQACLWKHDRQVLWGRGRLVCASAFVDWARTHGSAITRPADVDALIAWIAAASHVADLDHQVPIVFAESGVPALVERALDMALALCEADARPNAKHNAADESAWTPCSDMCVVPSNKEAWQCAPLGTVATYHPYVVAAAAVRSGRAEAIVRVVERMPRALMSRLTIQAAAVNDDPGALQTLFALGRPTEFDAIEAMAHAIGPNVVAWCLDATKEPCGRPWACALAALFKSADHCNGFVIECIERTGSTRTDTHNVHAAVSAILDVCDAHGITATIDTDTIVDAICERRSIGGAEWILRRAGRDSGPQERLRVLGRLAVGACRLDGDSDRMSYSDDSDALLSWLCDGPPQYSPLAKGAHSQLDSLFLGACADHRADPRCFAWLCERWPEEAARMHPPWVASMMRATCDRVDDVKDAGEIERLFMALDAALVHSAAPAALIEAVDVWPLLFERLERMSGQPGDPCAYASTTQLIQHVWRRCQGDVERHLVEPVLAAERAMQLFTIDIEARRPWRCTRAEAPTWRRWCRVRPMRIDEPASDYCVAYESFSSWLAERRLLL</sequence>
<reference evidence="2" key="1">
    <citation type="submission" date="2021-04" db="EMBL/GenBank/DDBJ databases">
        <title>Draft Genome Sequence of Pandoravirus japonicus, Isolated from the Sabaishi River of Niigata, Japan.</title>
        <authorList>
            <person name="Hosokawa N."/>
            <person name="Takahashi H."/>
            <person name="Aoki K."/>
            <person name="Takemura M."/>
        </authorList>
    </citation>
    <scope>NUCLEOTIDE SEQUENCE</scope>
</reference>
<dbReference type="EMBL" id="LC625835">
    <property type="protein sequence ID" value="BCU03300.1"/>
    <property type="molecule type" value="Genomic_DNA"/>
</dbReference>
<name>A0A811BPS3_9VIRU</name>
<dbReference type="Proteomes" id="UP001253637">
    <property type="component" value="Segment"/>
</dbReference>
<accession>A0A811BPS3</accession>
<feature type="region of interest" description="Disordered" evidence="1">
    <location>
        <begin position="91"/>
        <end position="136"/>
    </location>
</feature>